<dbReference type="Proteomes" id="UP001597262">
    <property type="component" value="Unassembled WGS sequence"/>
</dbReference>
<dbReference type="EMBL" id="JBHTLM010000006">
    <property type="protein sequence ID" value="MFD1176660.1"/>
    <property type="molecule type" value="Genomic_DNA"/>
</dbReference>
<keyword evidence="2" id="KW-1185">Reference proteome</keyword>
<proteinExistence type="predicted"/>
<accession>A0ABW3RY39</accession>
<protein>
    <recommendedName>
        <fullName evidence="3">GNAT family N-acetyltransferase</fullName>
    </recommendedName>
</protein>
<gene>
    <name evidence="1" type="ORF">ACFQ3W_10150</name>
</gene>
<evidence type="ECO:0000313" key="2">
    <source>
        <dbReference type="Proteomes" id="UP001597262"/>
    </source>
</evidence>
<dbReference type="RefSeq" id="WP_379319113.1">
    <property type="nucleotide sequence ID" value="NZ_JBHTLM010000006.1"/>
</dbReference>
<reference evidence="2" key="1">
    <citation type="journal article" date="2019" name="Int. J. Syst. Evol. Microbiol.">
        <title>The Global Catalogue of Microorganisms (GCM) 10K type strain sequencing project: providing services to taxonomists for standard genome sequencing and annotation.</title>
        <authorList>
            <consortium name="The Broad Institute Genomics Platform"/>
            <consortium name="The Broad Institute Genome Sequencing Center for Infectious Disease"/>
            <person name="Wu L."/>
            <person name="Ma J."/>
        </authorList>
    </citation>
    <scope>NUCLEOTIDE SEQUENCE [LARGE SCALE GENOMIC DNA]</scope>
    <source>
        <strain evidence="2">CCUG 59189</strain>
    </source>
</reference>
<evidence type="ECO:0008006" key="3">
    <source>
        <dbReference type="Google" id="ProtNLM"/>
    </source>
</evidence>
<name>A0ABW3RY39_9BACL</name>
<comment type="caution">
    <text evidence="1">The sequence shown here is derived from an EMBL/GenBank/DDBJ whole genome shotgun (WGS) entry which is preliminary data.</text>
</comment>
<sequence length="64" mass="7648">MKQYRLEQAEINSFAVQQVIYSSSDIEMWFDWNSRLNDTKFTDQCFWIMCDDDRIGGIVKLTDT</sequence>
<organism evidence="1 2">
    <name type="scientific">Paenibacillus puldeungensis</name>
    <dbReference type="NCBI Taxonomy" id="696536"/>
    <lineage>
        <taxon>Bacteria</taxon>
        <taxon>Bacillati</taxon>
        <taxon>Bacillota</taxon>
        <taxon>Bacilli</taxon>
        <taxon>Bacillales</taxon>
        <taxon>Paenibacillaceae</taxon>
        <taxon>Paenibacillus</taxon>
    </lineage>
</organism>
<evidence type="ECO:0000313" key="1">
    <source>
        <dbReference type="EMBL" id="MFD1176660.1"/>
    </source>
</evidence>